<evidence type="ECO:0000256" key="2">
    <source>
        <dbReference type="ARBA" id="ARBA00022741"/>
    </source>
</evidence>
<dbReference type="Pfam" id="PF00005">
    <property type="entry name" value="ABC_tran"/>
    <property type="match status" value="1"/>
</dbReference>
<evidence type="ECO:0000256" key="3">
    <source>
        <dbReference type="ARBA" id="ARBA00022840"/>
    </source>
</evidence>
<reference evidence="5 6" key="1">
    <citation type="submission" date="2017-08" db="EMBL/GenBank/DDBJ databases">
        <title>Genome sequence, comparative genomics and functional analysis of the highly adhesive Lactobacillus paracasei Kobulty strain.</title>
        <authorList>
            <person name="Koryszewska-Baginska A."/>
            <person name="Grynberg M."/>
            <person name="Aleksandrzak-Piekarczyk T."/>
        </authorList>
    </citation>
    <scope>NUCLEOTIDE SEQUENCE [LARGE SCALE GENOMIC DNA]</scope>
    <source>
        <strain evidence="5 6">IBB3423</strain>
    </source>
</reference>
<dbReference type="EMBL" id="CP022954">
    <property type="protein sequence ID" value="QGV19151.1"/>
    <property type="molecule type" value="Genomic_DNA"/>
</dbReference>
<protein>
    <submittedName>
        <fullName evidence="5">ABC-type oligopeptide transport system, ATPase component</fullName>
    </submittedName>
</protein>
<dbReference type="SMART" id="SM00382">
    <property type="entry name" value="AAA"/>
    <property type="match status" value="1"/>
</dbReference>
<proteinExistence type="predicted"/>
<organism evidence="5 6">
    <name type="scientific">Lacticaseibacillus paracasei subsp. paracasei</name>
    <dbReference type="NCBI Taxonomy" id="47714"/>
    <lineage>
        <taxon>Bacteria</taxon>
        <taxon>Bacillati</taxon>
        <taxon>Bacillota</taxon>
        <taxon>Bacilli</taxon>
        <taxon>Lactobacillales</taxon>
        <taxon>Lactobacillaceae</taxon>
        <taxon>Lacticaseibacillus</taxon>
    </lineage>
</organism>
<dbReference type="GO" id="GO:0005524">
    <property type="term" value="F:ATP binding"/>
    <property type="evidence" value="ECO:0007669"/>
    <property type="project" value="UniProtKB-KW"/>
</dbReference>
<evidence type="ECO:0000256" key="1">
    <source>
        <dbReference type="ARBA" id="ARBA00022448"/>
    </source>
</evidence>
<dbReference type="PANTHER" id="PTHR42711:SF1">
    <property type="entry name" value="ABC-TRANSPORT PROTEIN, ATP-BINDING COMPONENT"/>
    <property type="match status" value="1"/>
</dbReference>
<dbReference type="InterPro" id="IPR027417">
    <property type="entry name" value="P-loop_NTPase"/>
</dbReference>
<dbReference type="InterPro" id="IPR003593">
    <property type="entry name" value="AAA+_ATPase"/>
</dbReference>
<dbReference type="Gene3D" id="3.40.50.300">
    <property type="entry name" value="P-loop containing nucleotide triphosphate hydrolases"/>
    <property type="match status" value="1"/>
</dbReference>
<dbReference type="AlphaFoldDB" id="A0AAP9HJ75"/>
<evidence type="ECO:0000259" key="4">
    <source>
        <dbReference type="PROSITE" id="PS50893"/>
    </source>
</evidence>
<dbReference type="InterPro" id="IPR050763">
    <property type="entry name" value="ABC_transporter_ATP-binding"/>
</dbReference>
<dbReference type="Proteomes" id="UP000423274">
    <property type="component" value="Chromosome"/>
</dbReference>
<dbReference type="GO" id="GO:0016887">
    <property type="term" value="F:ATP hydrolysis activity"/>
    <property type="evidence" value="ECO:0007669"/>
    <property type="project" value="InterPro"/>
</dbReference>
<feature type="domain" description="ABC transporter" evidence="4">
    <location>
        <begin position="13"/>
        <end position="255"/>
    </location>
</feature>
<keyword evidence="2" id="KW-0547">Nucleotide-binding</keyword>
<evidence type="ECO:0000313" key="6">
    <source>
        <dbReference type="Proteomes" id="UP000423274"/>
    </source>
</evidence>
<evidence type="ECO:0000313" key="5">
    <source>
        <dbReference type="EMBL" id="QGV19151.1"/>
    </source>
</evidence>
<name>A0AAP9HJ75_LACPA</name>
<keyword evidence="1" id="KW-0813">Transport</keyword>
<dbReference type="InterPro" id="IPR003439">
    <property type="entry name" value="ABC_transporter-like_ATP-bd"/>
</dbReference>
<gene>
    <name evidence="5" type="ORF">LCAKO_2646</name>
</gene>
<dbReference type="SUPFAM" id="SSF52540">
    <property type="entry name" value="P-loop containing nucleoside triphosphate hydrolases"/>
    <property type="match status" value="1"/>
</dbReference>
<keyword evidence="3" id="KW-0067">ATP-binding</keyword>
<dbReference type="PANTHER" id="PTHR42711">
    <property type="entry name" value="ABC TRANSPORTER ATP-BINDING PROTEIN"/>
    <property type="match status" value="1"/>
</dbReference>
<dbReference type="PROSITE" id="PS50893">
    <property type="entry name" value="ABC_TRANSPORTER_2"/>
    <property type="match status" value="1"/>
</dbReference>
<accession>A0AAP9HJ75</accession>
<sequence>MDLNERRSFMALIEVDHVTKQYVKVAKIGVVKKKRTLFTAVDDISFAIEAGEKVGIVGLNGSGKSTLIKMMLGILRADDGTLATFSGDPTKYRQRNAQRIGIVFGQRSQLRWDLPVYDTFLLNKEIYRISKEDFLARVEHLTSLLDAKDFLQQPVRTLSLGQRMKAEVMASLLHDPELIILDEPTIGLDVVTKNKIVKFLQQVEGKTLLYTSHDLEDVEKICSRILILDHGKLLTDISAQALAKIATPSQIEFSLVDSANLPAALADVGVQTLPNGNFSVAGLSSKEVQDFMRRLIATTELASVTIANKRLEYVISSGLTTGGGQ</sequence>